<feature type="compositionally biased region" description="Basic and acidic residues" evidence="1">
    <location>
        <begin position="175"/>
        <end position="194"/>
    </location>
</feature>
<evidence type="ECO:0000313" key="2">
    <source>
        <dbReference type="EMBL" id="KAG5846264.1"/>
    </source>
</evidence>
<evidence type="ECO:0000313" key="3">
    <source>
        <dbReference type="Proteomes" id="UP001044222"/>
    </source>
</evidence>
<keyword evidence="3" id="KW-1185">Reference proteome</keyword>
<gene>
    <name evidence="2" type="ORF">ANANG_G00147940</name>
</gene>
<name>A0A9D3MCX8_ANGAN</name>
<feature type="region of interest" description="Disordered" evidence="1">
    <location>
        <begin position="175"/>
        <end position="222"/>
    </location>
</feature>
<dbReference type="Proteomes" id="UP001044222">
    <property type="component" value="Chromosome 7"/>
</dbReference>
<organism evidence="2 3">
    <name type="scientific">Anguilla anguilla</name>
    <name type="common">European freshwater eel</name>
    <name type="synonym">Muraena anguilla</name>
    <dbReference type="NCBI Taxonomy" id="7936"/>
    <lineage>
        <taxon>Eukaryota</taxon>
        <taxon>Metazoa</taxon>
        <taxon>Chordata</taxon>
        <taxon>Craniata</taxon>
        <taxon>Vertebrata</taxon>
        <taxon>Euteleostomi</taxon>
        <taxon>Actinopterygii</taxon>
        <taxon>Neopterygii</taxon>
        <taxon>Teleostei</taxon>
        <taxon>Anguilliformes</taxon>
        <taxon>Anguillidae</taxon>
        <taxon>Anguilla</taxon>
    </lineage>
</organism>
<accession>A0A9D3MCX8</accession>
<sequence>MELLAPPLPGQRLLSFDEIVDREPAYMTSILAGCVSDCLGRYPAELGGGSWRMGADAEDAVGASEPGPAPGPGDSGKLPEHLHSSELPGPTAALYYCPLLWPHRVHPVAPLKPLPVPLPLLPNPPVPYYPALSPQLALPLPGYPAQGRYSGFAQWQYYTPRPRSRDTPTYCSVLPEERRTSDPRERSQFREGSKVRHKATGCRSRSFSQLDSEGRRKGGEGQAVAERALSEYSHIMETLGSEVTGRSEVVEEERGKFTEYLNQLCQQKEFVTQVSPKLLYTRHVPHA</sequence>
<protein>
    <submittedName>
        <fullName evidence="2">Uncharacterized protein</fullName>
    </submittedName>
</protein>
<dbReference type="AlphaFoldDB" id="A0A9D3MCX8"/>
<feature type="region of interest" description="Disordered" evidence="1">
    <location>
        <begin position="59"/>
        <end position="84"/>
    </location>
</feature>
<dbReference type="EMBL" id="JAFIRN010000007">
    <property type="protein sequence ID" value="KAG5846264.1"/>
    <property type="molecule type" value="Genomic_DNA"/>
</dbReference>
<proteinExistence type="predicted"/>
<evidence type="ECO:0000256" key="1">
    <source>
        <dbReference type="SAM" id="MobiDB-lite"/>
    </source>
</evidence>
<comment type="caution">
    <text evidence="2">The sequence shown here is derived from an EMBL/GenBank/DDBJ whole genome shotgun (WGS) entry which is preliminary data.</text>
</comment>
<reference evidence="2" key="1">
    <citation type="submission" date="2021-01" db="EMBL/GenBank/DDBJ databases">
        <title>A chromosome-scale assembly of European eel, Anguilla anguilla.</title>
        <authorList>
            <person name="Henkel C."/>
            <person name="Jong-Raadsen S.A."/>
            <person name="Dufour S."/>
            <person name="Weltzien F.-A."/>
            <person name="Palstra A.P."/>
            <person name="Pelster B."/>
            <person name="Spaink H.P."/>
            <person name="Van Den Thillart G.E."/>
            <person name="Jansen H."/>
            <person name="Zahm M."/>
            <person name="Klopp C."/>
            <person name="Cedric C."/>
            <person name="Louis A."/>
            <person name="Berthelot C."/>
            <person name="Parey E."/>
            <person name="Roest Crollius H."/>
            <person name="Montfort J."/>
            <person name="Robinson-Rechavi M."/>
            <person name="Bucao C."/>
            <person name="Bouchez O."/>
            <person name="Gislard M."/>
            <person name="Lluch J."/>
            <person name="Milhes M."/>
            <person name="Lampietro C."/>
            <person name="Lopez Roques C."/>
            <person name="Donnadieu C."/>
            <person name="Braasch I."/>
            <person name="Desvignes T."/>
            <person name="Postlethwait J."/>
            <person name="Bobe J."/>
            <person name="Guiguen Y."/>
            <person name="Dirks R."/>
        </authorList>
    </citation>
    <scope>NUCLEOTIDE SEQUENCE</scope>
    <source>
        <strain evidence="2">Tag_6206</strain>
        <tissue evidence="2">Liver</tissue>
    </source>
</reference>